<dbReference type="SMR" id="A0A3Q7IGN7"/>
<dbReference type="GO" id="GO:0048766">
    <property type="term" value="P:root hair initiation"/>
    <property type="evidence" value="ECO:0007669"/>
    <property type="project" value="UniProtKB-ARBA"/>
</dbReference>
<evidence type="ECO:0000313" key="8">
    <source>
        <dbReference type="Proteomes" id="UP000004994"/>
    </source>
</evidence>
<dbReference type="GO" id="GO:0000978">
    <property type="term" value="F:RNA polymerase II cis-regulatory region sequence-specific DNA binding"/>
    <property type="evidence" value="ECO:0000318"/>
    <property type="project" value="GO_Central"/>
</dbReference>
<dbReference type="GO" id="GO:0005634">
    <property type="term" value="C:nucleus"/>
    <property type="evidence" value="ECO:0000318"/>
    <property type="project" value="GO_Central"/>
</dbReference>
<name>A0A3Q7IGN7_SOLLC</name>
<dbReference type="InterPro" id="IPR011598">
    <property type="entry name" value="bHLH_dom"/>
</dbReference>
<dbReference type="SMART" id="SM00353">
    <property type="entry name" value="HLH"/>
    <property type="match status" value="1"/>
</dbReference>
<evidence type="ECO:0000256" key="5">
    <source>
        <dbReference type="ARBA" id="ARBA00023242"/>
    </source>
</evidence>
<feature type="domain" description="BHLH" evidence="6">
    <location>
        <begin position="214"/>
        <end position="263"/>
    </location>
</feature>
<dbReference type="RefSeq" id="XP_004248915.1">
    <property type="nucleotide sequence ID" value="XM_004248867.5"/>
</dbReference>
<dbReference type="Proteomes" id="UP000004994">
    <property type="component" value="Chromosome 10"/>
</dbReference>
<evidence type="ECO:0000256" key="3">
    <source>
        <dbReference type="ARBA" id="ARBA00023125"/>
    </source>
</evidence>
<evidence type="ECO:0000313" key="7">
    <source>
        <dbReference type="EnsemblPlants" id="Solyc10g049720.2.1"/>
    </source>
</evidence>
<dbReference type="GO" id="GO:0006357">
    <property type="term" value="P:regulation of transcription by RNA polymerase II"/>
    <property type="evidence" value="ECO:0000318"/>
    <property type="project" value="GO_Central"/>
</dbReference>
<gene>
    <name evidence="7" type="primary">LOC101254954</name>
</gene>
<dbReference type="GeneID" id="101254954"/>
<evidence type="ECO:0000259" key="6">
    <source>
        <dbReference type="PROSITE" id="PS50888"/>
    </source>
</evidence>
<dbReference type="Gramene" id="Solyc10g049720.2.1">
    <property type="protein sequence ID" value="Solyc10g049720.2.1"/>
    <property type="gene ID" value="Solyc10g049720.2"/>
</dbReference>
<dbReference type="CDD" id="cd11454">
    <property type="entry name" value="bHLH_AtIND_like"/>
    <property type="match status" value="1"/>
</dbReference>
<dbReference type="OrthoDB" id="651283at2759"/>
<dbReference type="PaxDb" id="4081-Solyc10g049720.1.1"/>
<keyword evidence="4" id="KW-0804">Transcription</keyword>
<dbReference type="FunFam" id="4.10.280.10:FF:000022">
    <property type="entry name" value="Basic helix-loop-helix transcription factor"/>
    <property type="match status" value="1"/>
</dbReference>
<dbReference type="InterPro" id="IPR045843">
    <property type="entry name" value="IND-like"/>
</dbReference>
<organism evidence="7">
    <name type="scientific">Solanum lycopersicum</name>
    <name type="common">Tomato</name>
    <name type="synonym">Lycopersicon esculentum</name>
    <dbReference type="NCBI Taxonomy" id="4081"/>
    <lineage>
        <taxon>Eukaryota</taxon>
        <taxon>Viridiplantae</taxon>
        <taxon>Streptophyta</taxon>
        <taxon>Embryophyta</taxon>
        <taxon>Tracheophyta</taxon>
        <taxon>Spermatophyta</taxon>
        <taxon>Magnoliopsida</taxon>
        <taxon>eudicotyledons</taxon>
        <taxon>Gunneridae</taxon>
        <taxon>Pentapetalae</taxon>
        <taxon>asterids</taxon>
        <taxon>lamiids</taxon>
        <taxon>Solanales</taxon>
        <taxon>Solanaceae</taxon>
        <taxon>Solanoideae</taxon>
        <taxon>Solaneae</taxon>
        <taxon>Solanum</taxon>
        <taxon>Solanum subgen. Lycopersicon</taxon>
    </lineage>
</organism>
<dbReference type="PANTHER" id="PTHR16223:SF320">
    <property type="entry name" value="TRANSCRIPTION FACTOR BHLH84-LIKE"/>
    <property type="match status" value="1"/>
</dbReference>
<dbReference type="GO" id="GO:0000981">
    <property type="term" value="F:DNA-binding transcription factor activity, RNA polymerase II-specific"/>
    <property type="evidence" value="ECO:0000318"/>
    <property type="project" value="GO_Central"/>
</dbReference>
<protein>
    <recommendedName>
        <fullName evidence="6">BHLH domain-containing protein</fullName>
    </recommendedName>
</protein>
<evidence type="ECO:0000256" key="1">
    <source>
        <dbReference type="ARBA" id="ARBA00004123"/>
    </source>
</evidence>
<reference evidence="7" key="1">
    <citation type="journal article" date="2012" name="Nature">
        <title>The tomato genome sequence provides insights into fleshy fruit evolution.</title>
        <authorList>
            <consortium name="Tomato Genome Consortium"/>
        </authorList>
    </citation>
    <scope>NUCLEOTIDE SEQUENCE [LARGE SCALE GENOMIC DNA]</scope>
    <source>
        <strain evidence="7">cv. Heinz 1706</strain>
    </source>
</reference>
<keyword evidence="8" id="KW-1185">Reference proteome</keyword>
<keyword evidence="2" id="KW-0805">Transcription regulation</keyword>
<keyword evidence="3" id="KW-0238">DNA-binding</keyword>
<dbReference type="Gene3D" id="4.10.280.10">
    <property type="entry name" value="Helix-loop-helix DNA-binding domain"/>
    <property type="match status" value="1"/>
</dbReference>
<proteinExistence type="predicted"/>
<dbReference type="InParanoid" id="A0A3Q7IGN7"/>
<dbReference type="GO" id="GO:0046983">
    <property type="term" value="F:protein dimerization activity"/>
    <property type="evidence" value="ECO:0007669"/>
    <property type="project" value="InterPro"/>
</dbReference>
<dbReference type="FunCoup" id="A0A3Q7IGN7">
    <property type="interactions" value="103"/>
</dbReference>
<dbReference type="OMA" id="DHQECEV"/>
<dbReference type="KEGG" id="sly:101254954"/>
<evidence type="ECO:0000256" key="4">
    <source>
        <dbReference type="ARBA" id="ARBA00023163"/>
    </source>
</evidence>
<accession>A0A3Q7IGN7</accession>
<comment type="subcellular location">
    <subcellularLocation>
        <location evidence="1">Nucleus</location>
    </subcellularLocation>
</comment>
<dbReference type="STRING" id="4081.A0A3Q7IGN7"/>
<sequence length="298" mass="33697">MEHVVSMSEGDWSSFSGMCFTEEADFMAQLLGNCSFPNELPSNSGYWNIGHESNIGSSGGREHSSFFFPPLSHESHYSSNSRPILMRNDSSITTERGLMDTNNPIEADEYFANNMEFDANMAEPLLDGKGLQLGRIDYEDHSPTESSKKRVRLHCHVPKNKRSTKLQTEGKTVEMDMKSKAVLQRQNSMVSCCSEDESNVSLELRRKSRASRGSATDPQSMYARKRRERINERLKTLQSLIPNGTKVDISTMLEEAVQYVKFLQLQIKLLSSDDLWMYAPIAYNGMDLGLDLRIGNPK</sequence>
<dbReference type="EnsemblPlants" id="Solyc10g049720.2.1">
    <property type="protein sequence ID" value="Solyc10g049720.2.1"/>
    <property type="gene ID" value="Solyc10g049720.2"/>
</dbReference>
<dbReference type="AlphaFoldDB" id="A0A3Q7IGN7"/>
<dbReference type="InterPro" id="IPR036638">
    <property type="entry name" value="HLH_DNA-bd_sf"/>
</dbReference>
<evidence type="ECO:0000256" key="2">
    <source>
        <dbReference type="ARBA" id="ARBA00023015"/>
    </source>
</evidence>
<dbReference type="PANTHER" id="PTHR16223">
    <property type="entry name" value="TRANSCRIPTION FACTOR BHLH83-RELATED"/>
    <property type="match status" value="1"/>
</dbReference>
<reference evidence="7" key="2">
    <citation type="submission" date="2019-01" db="UniProtKB">
        <authorList>
            <consortium name="EnsemblPlants"/>
        </authorList>
    </citation>
    <scope>IDENTIFICATION</scope>
    <source>
        <strain evidence="7">cv. Heinz 1706</strain>
    </source>
</reference>
<dbReference type="Pfam" id="PF00010">
    <property type="entry name" value="HLH"/>
    <property type="match status" value="1"/>
</dbReference>
<keyword evidence="5" id="KW-0539">Nucleus</keyword>
<dbReference type="PROSITE" id="PS50888">
    <property type="entry name" value="BHLH"/>
    <property type="match status" value="1"/>
</dbReference>
<dbReference type="SUPFAM" id="SSF47459">
    <property type="entry name" value="HLH, helix-loop-helix DNA-binding domain"/>
    <property type="match status" value="1"/>
</dbReference>